<proteinExistence type="predicted"/>
<evidence type="ECO:0000313" key="2">
    <source>
        <dbReference type="Proteomes" id="UP001230220"/>
    </source>
</evidence>
<sequence>MEHLINDEIRAFFGLEPLNPKWDKFDMNGTTLYFEKDTIKKRVNYTSDYSIYSETDMNVETENREWILSTTKKGKNKKLDSMQLGKRKHKGVFFKVTKPTKTQKEHIEVFNEHNNLKIIIPLPDTIKEFHDFIDYIPTIMKEAPSYWGQMVDDIKNLPKKTIRYKNGDIVRVALDWKTFAYALIIGRFSEYRKENLIPEDHPFKNIMTVPIVLRFFDVLSDNDKPTLEELYKQPLQSPVIIMDDGILRNTYPVILHKKLEEEDILLPQYCSILYKSNDPNSNSKGFLVEDNDHLKHLVSLGYKPQLSLAWGFGMKIKSTEELMNKLPPCDKYFEMSNRGIGGMYILNKDNKPHIPYSDFLNHPQREIMFRYFGIEPDISFDEFNKEYGGYTREEYLKLIEK</sequence>
<organism evidence="1 2">
    <name type="scientific">Breznakia pachnodae</name>
    <dbReference type="NCBI Taxonomy" id="265178"/>
    <lineage>
        <taxon>Bacteria</taxon>
        <taxon>Bacillati</taxon>
        <taxon>Bacillota</taxon>
        <taxon>Erysipelotrichia</taxon>
        <taxon>Erysipelotrichales</taxon>
        <taxon>Erysipelotrichaceae</taxon>
        <taxon>Breznakia</taxon>
    </lineage>
</organism>
<comment type="caution">
    <text evidence="1">The sequence shown here is derived from an EMBL/GenBank/DDBJ whole genome shotgun (WGS) entry which is preliminary data.</text>
</comment>
<keyword evidence="2" id="KW-1185">Reference proteome</keyword>
<accession>A0ABU0E1L0</accession>
<dbReference type="RefSeq" id="WP_307406716.1">
    <property type="nucleotide sequence ID" value="NZ_JAUSUR010000002.1"/>
</dbReference>
<dbReference type="Pfam" id="PF15428">
    <property type="entry name" value="Imm26"/>
    <property type="match status" value="1"/>
</dbReference>
<evidence type="ECO:0000313" key="1">
    <source>
        <dbReference type="EMBL" id="MDQ0360649.1"/>
    </source>
</evidence>
<gene>
    <name evidence="1" type="ORF">J2S15_001394</name>
</gene>
<dbReference type="InterPro" id="IPR029278">
    <property type="entry name" value="Imm26"/>
</dbReference>
<dbReference type="Proteomes" id="UP001230220">
    <property type="component" value="Unassembled WGS sequence"/>
</dbReference>
<protein>
    <submittedName>
        <fullName evidence="1">Uncharacterized protein</fullName>
    </submittedName>
</protein>
<dbReference type="EMBL" id="JAUSUR010000002">
    <property type="protein sequence ID" value="MDQ0360649.1"/>
    <property type="molecule type" value="Genomic_DNA"/>
</dbReference>
<name>A0ABU0E1L0_9FIRM</name>
<reference evidence="1 2" key="1">
    <citation type="submission" date="2023-07" db="EMBL/GenBank/DDBJ databases">
        <title>Genomic Encyclopedia of Type Strains, Phase IV (KMG-IV): sequencing the most valuable type-strain genomes for metagenomic binning, comparative biology and taxonomic classification.</title>
        <authorList>
            <person name="Goeker M."/>
        </authorList>
    </citation>
    <scope>NUCLEOTIDE SEQUENCE [LARGE SCALE GENOMIC DNA]</scope>
    <source>
        <strain evidence="1 2">DSM 16784</strain>
    </source>
</reference>